<dbReference type="AlphaFoldDB" id="A0AAE1XR39"/>
<feature type="compositionally biased region" description="Basic residues" evidence="1">
    <location>
        <begin position="107"/>
        <end position="118"/>
    </location>
</feature>
<organism evidence="2 3">
    <name type="scientific">Sesamum alatum</name>
    <dbReference type="NCBI Taxonomy" id="300844"/>
    <lineage>
        <taxon>Eukaryota</taxon>
        <taxon>Viridiplantae</taxon>
        <taxon>Streptophyta</taxon>
        <taxon>Embryophyta</taxon>
        <taxon>Tracheophyta</taxon>
        <taxon>Spermatophyta</taxon>
        <taxon>Magnoliopsida</taxon>
        <taxon>eudicotyledons</taxon>
        <taxon>Gunneridae</taxon>
        <taxon>Pentapetalae</taxon>
        <taxon>asterids</taxon>
        <taxon>lamiids</taxon>
        <taxon>Lamiales</taxon>
        <taxon>Pedaliaceae</taxon>
        <taxon>Sesamum</taxon>
    </lineage>
</organism>
<sequence length="118" mass="12417">MTRGFAPLPPGRGRGRGRGHEPPNSPLSDPTPLGPPTTTPMTSQGGAGGSFTLSPSPSSVSHPPAAPQDARKFITLAEAKDDRDFHNCISSVISGHLMEPCPSTKRSPNHRRISSLRS</sequence>
<gene>
    <name evidence="2" type="ORF">Salat_2714100</name>
</gene>
<protein>
    <submittedName>
        <fullName evidence="2">Uncharacterized protein</fullName>
    </submittedName>
</protein>
<reference evidence="2" key="2">
    <citation type="journal article" date="2024" name="Plant">
        <title>Genomic evolution and insights into agronomic trait innovations of Sesamum species.</title>
        <authorList>
            <person name="Miao H."/>
            <person name="Wang L."/>
            <person name="Qu L."/>
            <person name="Liu H."/>
            <person name="Sun Y."/>
            <person name="Le M."/>
            <person name="Wang Q."/>
            <person name="Wei S."/>
            <person name="Zheng Y."/>
            <person name="Lin W."/>
            <person name="Duan Y."/>
            <person name="Cao H."/>
            <person name="Xiong S."/>
            <person name="Wang X."/>
            <person name="Wei L."/>
            <person name="Li C."/>
            <person name="Ma Q."/>
            <person name="Ju M."/>
            <person name="Zhao R."/>
            <person name="Li G."/>
            <person name="Mu C."/>
            <person name="Tian Q."/>
            <person name="Mei H."/>
            <person name="Zhang T."/>
            <person name="Gao T."/>
            <person name="Zhang H."/>
        </authorList>
    </citation>
    <scope>NUCLEOTIDE SEQUENCE</scope>
    <source>
        <strain evidence="2">3651</strain>
    </source>
</reference>
<evidence type="ECO:0000313" key="2">
    <source>
        <dbReference type="EMBL" id="KAK4416067.1"/>
    </source>
</evidence>
<evidence type="ECO:0000256" key="1">
    <source>
        <dbReference type="SAM" id="MobiDB-lite"/>
    </source>
</evidence>
<keyword evidence="3" id="KW-1185">Reference proteome</keyword>
<feature type="region of interest" description="Disordered" evidence="1">
    <location>
        <begin position="96"/>
        <end position="118"/>
    </location>
</feature>
<feature type="region of interest" description="Disordered" evidence="1">
    <location>
        <begin position="1"/>
        <end position="71"/>
    </location>
</feature>
<accession>A0AAE1XR39</accession>
<comment type="caution">
    <text evidence="2">The sequence shown here is derived from an EMBL/GenBank/DDBJ whole genome shotgun (WGS) entry which is preliminary data.</text>
</comment>
<proteinExistence type="predicted"/>
<name>A0AAE1XR39_9LAMI</name>
<feature type="compositionally biased region" description="Low complexity" evidence="1">
    <location>
        <begin position="54"/>
        <end position="63"/>
    </location>
</feature>
<evidence type="ECO:0000313" key="3">
    <source>
        <dbReference type="Proteomes" id="UP001293254"/>
    </source>
</evidence>
<reference evidence="2" key="1">
    <citation type="submission" date="2020-06" db="EMBL/GenBank/DDBJ databases">
        <authorList>
            <person name="Li T."/>
            <person name="Hu X."/>
            <person name="Zhang T."/>
            <person name="Song X."/>
            <person name="Zhang H."/>
            <person name="Dai N."/>
            <person name="Sheng W."/>
            <person name="Hou X."/>
            <person name="Wei L."/>
        </authorList>
    </citation>
    <scope>NUCLEOTIDE SEQUENCE</scope>
    <source>
        <strain evidence="2">3651</strain>
        <tissue evidence="2">Leaf</tissue>
    </source>
</reference>
<dbReference type="Proteomes" id="UP001293254">
    <property type="component" value="Unassembled WGS sequence"/>
</dbReference>
<dbReference type="EMBL" id="JACGWO010000011">
    <property type="protein sequence ID" value="KAK4416067.1"/>
    <property type="molecule type" value="Genomic_DNA"/>
</dbReference>